<dbReference type="PANTHER" id="PTHR43162">
    <property type="match status" value="1"/>
</dbReference>
<dbReference type="Proteomes" id="UP001596484">
    <property type="component" value="Unassembled WGS sequence"/>
</dbReference>
<evidence type="ECO:0000259" key="1">
    <source>
        <dbReference type="Pfam" id="PF05368"/>
    </source>
</evidence>
<dbReference type="Gene3D" id="3.40.50.720">
    <property type="entry name" value="NAD(P)-binding Rossmann-like Domain"/>
    <property type="match status" value="1"/>
</dbReference>
<comment type="caution">
    <text evidence="2">The sequence shown here is derived from an EMBL/GenBank/DDBJ whole genome shotgun (WGS) entry which is preliminary data.</text>
</comment>
<reference evidence="3" key="1">
    <citation type="journal article" date="2019" name="Int. J. Syst. Evol. Microbiol.">
        <title>The Global Catalogue of Microorganisms (GCM) 10K type strain sequencing project: providing services to taxonomists for standard genome sequencing and annotation.</title>
        <authorList>
            <consortium name="The Broad Institute Genomics Platform"/>
            <consortium name="The Broad Institute Genome Sequencing Center for Infectious Disease"/>
            <person name="Wu L."/>
            <person name="Ma J."/>
        </authorList>
    </citation>
    <scope>NUCLEOTIDE SEQUENCE [LARGE SCALE GENOMIC DNA]</scope>
    <source>
        <strain evidence="3">ICMP 19430</strain>
    </source>
</reference>
<dbReference type="PANTHER" id="PTHR43162:SF1">
    <property type="entry name" value="PRESTALK A DIFFERENTIATION PROTEIN A"/>
    <property type="match status" value="1"/>
</dbReference>
<dbReference type="Gene3D" id="3.90.25.10">
    <property type="entry name" value="UDP-galactose 4-epimerase, domain 1"/>
    <property type="match status" value="1"/>
</dbReference>
<dbReference type="RefSeq" id="WP_378403732.1">
    <property type="nucleotide sequence ID" value="NZ_JBHTCS010000011.1"/>
</dbReference>
<accession>A0ABW2RW18</accession>
<sequence length="286" mass="31221">MTSSTADLTEAVGADIAVVGAAGKTGRALVAALAGRTQPRQLVRSVRRPGQYRIDLDTGEGMAAGFAGCRSVYFIAPNMHPDEPSLLGRALAAASEAGVDHVVYHSVAWPYSPRMPHHLDKARCEDELRSFASQRGLRWTILQPCAYAQNFESVLTGESEHIVTPYRIESRFSFISLDDVAEVAARVLTEGADVHHGAAYELGGPDALSVRDLVRLIEESTSRSVSVERIGVDAWMARYGQNLGIPGRARLAAMFEFYNERDFLSGSKVTEALLGREPTRVRHLIR</sequence>
<dbReference type="InterPro" id="IPR008030">
    <property type="entry name" value="NmrA-like"/>
</dbReference>
<dbReference type="InterPro" id="IPR051604">
    <property type="entry name" value="Ergot_Alk_Oxidoreductase"/>
</dbReference>
<feature type="domain" description="NmrA-like" evidence="1">
    <location>
        <begin position="15"/>
        <end position="261"/>
    </location>
</feature>
<protein>
    <submittedName>
        <fullName evidence="2">SDR family oxidoreductase</fullName>
    </submittedName>
</protein>
<dbReference type="SUPFAM" id="SSF51735">
    <property type="entry name" value="NAD(P)-binding Rossmann-fold domains"/>
    <property type="match status" value="1"/>
</dbReference>
<evidence type="ECO:0000313" key="3">
    <source>
        <dbReference type="Proteomes" id="UP001596484"/>
    </source>
</evidence>
<dbReference type="EMBL" id="JBHTCS010000011">
    <property type="protein sequence ID" value="MFC7448047.1"/>
    <property type="molecule type" value="Genomic_DNA"/>
</dbReference>
<dbReference type="InterPro" id="IPR036291">
    <property type="entry name" value="NAD(P)-bd_dom_sf"/>
</dbReference>
<dbReference type="Pfam" id="PF05368">
    <property type="entry name" value="NmrA"/>
    <property type="match status" value="1"/>
</dbReference>
<proteinExistence type="predicted"/>
<gene>
    <name evidence="2" type="ORF">ACFQS9_09115</name>
</gene>
<keyword evidence="3" id="KW-1185">Reference proteome</keyword>
<evidence type="ECO:0000313" key="2">
    <source>
        <dbReference type="EMBL" id="MFC7448047.1"/>
    </source>
</evidence>
<name>A0ABW2RW18_9NOCA</name>
<organism evidence="2 3">
    <name type="scientific">Rhodococcus daqingensis</name>
    <dbReference type="NCBI Taxonomy" id="2479363"/>
    <lineage>
        <taxon>Bacteria</taxon>
        <taxon>Bacillati</taxon>
        <taxon>Actinomycetota</taxon>
        <taxon>Actinomycetes</taxon>
        <taxon>Mycobacteriales</taxon>
        <taxon>Nocardiaceae</taxon>
        <taxon>Rhodococcus</taxon>
    </lineage>
</organism>